<accession>V4B9K5</accession>
<dbReference type="SUPFAM" id="SSF103473">
    <property type="entry name" value="MFS general substrate transporter"/>
    <property type="match status" value="2"/>
</dbReference>
<dbReference type="GeneID" id="20236601"/>
<feature type="transmembrane region" description="Helical" evidence="5">
    <location>
        <begin position="426"/>
        <end position="445"/>
    </location>
</feature>
<evidence type="ECO:0000313" key="7">
    <source>
        <dbReference type="Proteomes" id="UP000030746"/>
    </source>
</evidence>
<feature type="transmembrane region" description="Helical" evidence="5">
    <location>
        <begin position="177"/>
        <end position="195"/>
    </location>
</feature>
<dbReference type="PANTHER" id="PTHR11662">
    <property type="entry name" value="SOLUTE CARRIER FAMILY 17"/>
    <property type="match status" value="1"/>
</dbReference>
<evidence type="ECO:0000313" key="6">
    <source>
        <dbReference type="EMBL" id="ESO85639.1"/>
    </source>
</evidence>
<comment type="subcellular location">
    <subcellularLocation>
        <location evidence="1">Membrane</location>
        <topology evidence="1">Multi-pass membrane protein</topology>
    </subcellularLocation>
</comment>
<dbReference type="InterPro" id="IPR011701">
    <property type="entry name" value="MFS"/>
</dbReference>
<name>V4B9K5_LOTGI</name>
<dbReference type="CTD" id="20236601"/>
<dbReference type="AlphaFoldDB" id="V4B9K5"/>
<protein>
    <recommendedName>
        <fullName evidence="8">Major facilitator superfamily (MFS) profile domain-containing protein</fullName>
    </recommendedName>
</protein>
<evidence type="ECO:0000256" key="4">
    <source>
        <dbReference type="ARBA" id="ARBA00023136"/>
    </source>
</evidence>
<keyword evidence="4 5" id="KW-0472">Membrane</keyword>
<feature type="transmembrane region" description="Helical" evidence="5">
    <location>
        <begin position="78"/>
        <end position="96"/>
    </location>
</feature>
<dbReference type="GO" id="GO:0006820">
    <property type="term" value="P:monoatomic anion transport"/>
    <property type="evidence" value="ECO:0007669"/>
    <property type="project" value="TreeGrafter"/>
</dbReference>
<dbReference type="InterPro" id="IPR036259">
    <property type="entry name" value="MFS_trans_sf"/>
</dbReference>
<reference evidence="6 7" key="1">
    <citation type="journal article" date="2013" name="Nature">
        <title>Insights into bilaterian evolution from three spiralian genomes.</title>
        <authorList>
            <person name="Simakov O."/>
            <person name="Marletaz F."/>
            <person name="Cho S.J."/>
            <person name="Edsinger-Gonzales E."/>
            <person name="Havlak P."/>
            <person name="Hellsten U."/>
            <person name="Kuo D.H."/>
            <person name="Larsson T."/>
            <person name="Lv J."/>
            <person name="Arendt D."/>
            <person name="Savage R."/>
            <person name="Osoegawa K."/>
            <person name="de Jong P."/>
            <person name="Grimwood J."/>
            <person name="Chapman J.A."/>
            <person name="Shapiro H."/>
            <person name="Aerts A."/>
            <person name="Otillar R.P."/>
            <person name="Terry A.Y."/>
            <person name="Boore J.L."/>
            <person name="Grigoriev I.V."/>
            <person name="Lindberg D.R."/>
            <person name="Seaver E.C."/>
            <person name="Weisblat D.A."/>
            <person name="Putnam N.H."/>
            <person name="Rokhsar D.S."/>
        </authorList>
    </citation>
    <scope>NUCLEOTIDE SEQUENCE [LARGE SCALE GENOMIC DNA]</scope>
</reference>
<dbReference type="Gene3D" id="1.20.1250.20">
    <property type="entry name" value="MFS general substrate transporter like domains"/>
    <property type="match status" value="2"/>
</dbReference>
<organism evidence="6 7">
    <name type="scientific">Lottia gigantea</name>
    <name type="common">Giant owl limpet</name>
    <dbReference type="NCBI Taxonomy" id="225164"/>
    <lineage>
        <taxon>Eukaryota</taxon>
        <taxon>Metazoa</taxon>
        <taxon>Spiralia</taxon>
        <taxon>Lophotrochozoa</taxon>
        <taxon>Mollusca</taxon>
        <taxon>Gastropoda</taxon>
        <taxon>Patellogastropoda</taxon>
        <taxon>Lottioidea</taxon>
        <taxon>Lottiidae</taxon>
        <taxon>Lottia</taxon>
    </lineage>
</organism>
<feature type="transmembrane region" description="Helical" evidence="5">
    <location>
        <begin position="239"/>
        <end position="258"/>
    </location>
</feature>
<dbReference type="Pfam" id="PF07690">
    <property type="entry name" value="MFS_1"/>
    <property type="match status" value="1"/>
</dbReference>
<dbReference type="HOGENOM" id="CLU_001265_5_0_1"/>
<dbReference type="OrthoDB" id="2985014at2759"/>
<dbReference type="GO" id="GO:0022857">
    <property type="term" value="F:transmembrane transporter activity"/>
    <property type="evidence" value="ECO:0007669"/>
    <property type="project" value="InterPro"/>
</dbReference>
<proteinExistence type="predicted"/>
<keyword evidence="2 5" id="KW-0812">Transmembrane</keyword>
<evidence type="ECO:0000256" key="1">
    <source>
        <dbReference type="ARBA" id="ARBA00004141"/>
    </source>
</evidence>
<keyword evidence="7" id="KW-1185">Reference proteome</keyword>
<dbReference type="Proteomes" id="UP000030746">
    <property type="component" value="Unassembled WGS sequence"/>
</dbReference>
<evidence type="ECO:0000256" key="5">
    <source>
        <dbReference type="SAM" id="Phobius"/>
    </source>
</evidence>
<feature type="transmembrane region" description="Helical" evidence="5">
    <location>
        <begin position="150"/>
        <end position="170"/>
    </location>
</feature>
<evidence type="ECO:0000256" key="2">
    <source>
        <dbReference type="ARBA" id="ARBA00022692"/>
    </source>
</evidence>
<feature type="transmembrane region" description="Helical" evidence="5">
    <location>
        <begin position="394"/>
        <end position="414"/>
    </location>
</feature>
<evidence type="ECO:0000256" key="3">
    <source>
        <dbReference type="ARBA" id="ARBA00022989"/>
    </source>
</evidence>
<feature type="transmembrane region" description="Helical" evidence="5">
    <location>
        <begin position="270"/>
        <end position="290"/>
    </location>
</feature>
<dbReference type="RefSeq" id="XP_009063879.1">
    <property type="nucleotide sequence ID" value="XM_009065631.1"/>
</dbReference>
<dbReference type="OMA" id="ARCTETW"/>
<feature type="transmembrane region" description="Helical" evidence="5">
    <location>
        <begin position="332"/>
        <end position="354"/>
    </location>
</feature>
<dbReference type="STRING" id="225164.V4B9K5"/>
<keyword evidence="3 5" id="KW-1133">Transmembrane helix</keyword>
<sequence>MDVVLSPIKTVNEIANSLYFLSLQLNSPSSLSESSHSVGSVHSQWRCSAFELPHNIVSESSPQLIIDSKAPFWTSKKVILAILCFFCCFLIQASRFNLSIAIVSMVDHSQDVVNITHTRALTVNTHECSNLVEERDSKGEFDWDKPLQGLILGAFFWGYCVLQSASGWICDRYGVKRVLSIAFSITTILCLVSPICARTSPYLFICLRIALGLFQDCVSKKPIVWSFMIRTNRVEKQEIEGNVIFMDALYFLSLQVILTSWIPPSEKSRLYGFAFSGICTFVWTVAWLFFASNSPQEHPTITEAELKYIELSLGLANNKTKKVGKDEIKWSFTSYFSVEGAISTAVFLIGLSYIGCDQQILAVALVTIAVAAKGISSSGFFINPTDIAPAYAGTILGISNSLATLPGVIAPYVVGVLTPNGTRDEWQISFYIAGGLFLLAAVFSLKE</sequence>
<dbReference type="PANTHER" id="PTHR11662:SF399">
    <property type="entry name" value="FI19708P1-RELATED"/>
    <property type="match status" value="1"/>
</dbReference>
<dbReference type="InterPro" id="IPR050382">
    <property type="entry name" value="MFS_Na/Anion_cotransporter"/>
</dbReference>
<evidence type="ECO:0008006" key="8">
    <source>
        <dbReference type="Google" id="ProtNLM"/>
    </source>
</evidence>
<feature type="transmembrane region" description="Helical" evidence="5">
    <location>
        <begin position="360"/>
        <end position="382"/>
    </location>
</feature>
<dbReference type="GO" id="GO:0016020">
    <property type="term" value="C:membrane"/>
    <property type="evidence" value="ECO:0007669"/>
    <property type="project" value="UniProtKB-SubCell"/>
</dbReference>
<dbReference type="KEGG" id="lgi:LOTGIDRAFT_155130"/>
<gene>
    <name evidence="6" type="ORF">LOTGIDRAFT_155130</name>
</gene>
<dbReference type="EMBL" id="KB203274">
    <property type="protein sequence ID" value="ESO85639.1"/>
    <property type="molecule type" value="Genomic_DNA"/>
</dbReference>